<name>A0A168C617_9EURO</name>
<dbReference type="Pfam" id="PF05652">
    <property type="entry name" value="DcpS"/>
    <property type="match status" value="1"/>
</dbReference>
<sequence length="312" mass="35886">MAIVENGDNGMTSETASKLIDEFVYKRLLRSEAQDRRMFILGEIRGEQAILCISRGAFHQDDAAIRAACGAVKNIESIQFNDIYFWYSANADDVSRPDLQLKLIYPCTEKHIRKYSAQPLRKVTETPEIYQTLVRPWMQKQREGGRLKWVYNILDGITEVEDVIFRHNDPLTGFVLLPDSQWDRKTLGTLHLLVLTERRDLMSIRDLKKSDLPWLKLMYGNLIREVTGVYPALSKDEIQLYFHYQPTYYHMHIHITNVHTEPTGGQAIGKAITVEDVISRLESLPEGKGMADISMTYVIGESSELWTDIFNA</sequence>
<dbReference type="GO" id="GO:0005634">
    <property type="term" value="C:nucleus"/>
    <property type="evidence" value="ECO:0007669"/>
    <property type="project" value="EnsemblFungi"/>
</dbReference>
<evidence type="ECO:0000256" key="3">
    <source>
        <dbReference type="ARBA" id="ARBA00022490"/>
    </source>
</evidence>
<dbReference type="SUPFAM" id="SSF102860">
    <property type="entry name" value="mRNA decapping enzyme DcpS N-terminal domain"/>
    <property type="match status" value="1"/>
</dbReference>
<keyword evidence="3" id="KW-0963">Cytoplasm</keyword>
<comment type="similarity">
    <text evidence="2">Belongs to the HIT family.</text>
</comment>
<feature type="active site" description="Nucleophile" evidence="5">
    <location>
        <position position="252"/>
    </location>
</feature>
<evidence type="ECO:0000256" key="1">
    <source>
        <dbReference type="ARBA" id="ARBA00004496"/>
    </source>
</evidence>
<dbReference type="GO" id="GO:0000932">
    <property type="term" value="C:P-body"/>
    <property type="evidence" value="ECO:0007669"/>
    <property type="project" value="TreeGrafter"/>
</dbReference>
<dbReference type="GO" id="GO:0000340">
    <property type="term" value="F:RNA 7-methylguanosine cap binding"/>
    <property type="evidence" value="ECO:0007669"/>
    <property type="project" value="EnsemblFungi"/>
</dbReference>
<dbReference type="PIRSF" id="PIRSF028973">
    <property type="entry name" value="Scavenger_mRNA_decap_enz"/>
    <property type="match status" value="1"/>
</dbReference>
<dbReference type="AlphaFoldDB" id="A0A168C617"/>
<dbReference type="InterPro" id="IPR019808">
    <property type="entry name" value="Histidine_triad_CS"/>
</dbReference>
<accession>A0A168C617</accession>
<comment type="subcellular location">
    <subcellularLocation>
        <location evidence="1">Cytoplasm</location>
    </subcellularLocation>
</comment>
<comment type="caution">
    <text evidence="6">The sequence shown here is derived from an EMBL/GenBank/DDBJ whole genome shotgun (WGS) entry which is preliminary data.</text>
</comment>
<keyword evidence="6" id="KW-0378">Hydrolase</keyword>
<reference evidence="6 7" key="1">
    <citation type="journal article" date="2016" name="Genome Biol. Evol.">
        <title>Divergent and convergent evolution of fungal pathogenicity.</title>
        <authorList>
            <person name="Shang Y."/>
            <person name="Xiao G."/>
            <person name="Zheng P."/>
            <person name="Cen K."/>
            <person name="Zhan S."/>
            <person name="Wang C."/>
        </authorList>
    </citation>
    <scope>NUCLEOTIDE SEQUENCE [LARGE SCALE GENOMIC DNA]</scope>
    <source>
        <strain evidence="6 7">ARSEF 7405</strain>
    </source>
</reference>
<dbReference type="SUPFAM" id="SSF54197">
    <property type="entry name" value="HIT-like"/>
    <property type="match status" value="1"/>
</dbReference>
<dbReference type="InterPro" id="IPR036265">
    <property type="entry name" value="HIT-like_sf"/>
</dbReference>
<evidence type="ECO:0000256" key="5">
    <source>
        <dbReference type="PIRSR" id="PIRSR028973-1"/>
    </source>
</evidence>
<dbReference type="PANTHER" id="PTHR12978:SF0">
    <property type="entry name" value="M7GPPPX DIPHOSPHATASE"/>
    <property type="match status" value="1"/>
</dbReference>
<keyword evidence="7" id="KW-1185">Reference proteome</keyword>
<dbReference type="InterPro" id="IPR008594">
    <property type="entry name" value="DcpS/DCS2"/>
</dbReference>
<evidence type="ECO:0000256" key="4">
    <source>
        <dbReference type="ARBA" id="ARBA00022553"/>
    </source>
</evidence>
<dbReference type="GO" id="GO:0000290">
    <property type="term" value="P:deadenylation-dependent decapping of nuclear-transcribed mRNA"/>
    <property type="evidence" value="ECO:0007669"/>
    <property type="project" value="EnsemblFungi"/>
</dbReference>
<dbReference type="GO" id="GO:0140932">
    <property type="term" value="F:5'-(N(7)-methyl 5'-triphosphoguanosine)-[mRNA] diphosphatase activity"/>
    <property type="evidence" value="ECO:0007669"/>
    <property type="project" value="EnsemblFungi"/>
</dbReference>
<keyword evidence="4" id="KW-0597">Phosphoprotein</keyword>
<evidence type="ECO:0000256" key="2">
    <source>
        <dbReference type="ARBA" id="ARBA00010208"/>
    </source>
</evidence>
<dbReference type="Proteomes" id="UP000242877">
    <property type="component" value="Unassembled WGS sequence"/>
</dbReference>
<proteinExistence type="inferred from homology"/>
<gene>
    <name evidence="6" type="ORF">AAP_00957</name>
</gene>
<dbReference type="Gene3D" id="3.30.428.10">
    <property type="entry name" value="HIT-like"/>
    <property type="match status" value="1"/>
</dbReference>
<dbReference type="PANTHER" id="PTHR12978">
    <property type="entry name" value="HISTIDINE TRIAD HIT PROTEIN MEMBER"/>
    <property type="match status" value="1"/>
</dbReference>
<dbReference type="EMBL" id="AZGZ01000003">
    <property type="protein sequence ID" value="KZZ96184.1"/>
    <property type="molecule type" value="Genomic_DNA"/>
</dbReference>
<organism evidence="6 7">
    <name type="scientific">Ascosphaera apis ARSEF 7405</name>
    <dbReference type="NCBI Taxonomy" id="392613"/>
    <lineage>
        <taxon>Eukaryota</taxon>
        <taxon>Fungi</taxon>
        <taxon>Dikarya</taxon>
        <taxon>Ascomycota</taxon>
        <taxon>Pezizomycotina</taxon>
        <taxon>Eurotiomycetes</taxon>
        <taxon>Eurotiomycetidae</taxon>
        <taxon>Onygenales</taxon>
        <taxon>Ascosphaeraceae</taxon>
        <taxon>Ascosphaera</taxon>
    </lineage>
</organism>
<dbReference type="OrthoDB" id="10264956at2759"/>
<dbReference type="VEuPathDB" id="FungiDB:AAP_00957"/>
<dbReference type="InterPro" id="IPR011145">
    <property type="entry name" value="Scavenger_mRNA_decap_enz_N"/>
</dbReference>
<protein>
    <submittedName>
        <fullName evidence="6">mRNA decapping hydrolase</fullName>
    </submittedName>
</protein>
<dbReference type="Pfam" id="PF11969">
    <property type="entry name" value="DcpS_C"/>
    <property type="match status" value="1"/>
</dbReference>
<evidence type="ECO:0000313" key="7">
    <source>
        <dbReference type="Proteomes" id="UP000242877"/>
    </source>
</evidence>
<evidence type="ECO:0000313" key="6">
    <source>
        <dbReference type="EMBL" id="KZZ96184.1"/>
    </source>
</evidence>
<dbReference type="PROSITE" id="PS00892">
    <property type="entry name" value="HIT_1"/>
    <property type="match status" value="1"/>
</dbReference>
<dbReference type="Gene3D" id="3.30.200.40">
    <property type="entry name" value="Scavenger mRNA decapping enzyme, N-terminal domain"/>
    <property type="match status" value="1"/>
</dbReference>